<evidence type="ECO:0000259" key="1">
    <source>
        <dbReference type="Pfam" id="PF20415"/>
    </source>
</evidence>
<dbReference type="Pfam" id="PF20415">
    <property type="entry name" value="DUF6699"/>
    <property type="match status" value="1"/>
</dbReference>
<protein>
    <recommendedName>
        <fullName evidence="1">DUF6699 domain-containing protein</fullName>
    </recommendedName>
</protein>
<comment type="caution">
    <text evidence="2">The sequence shown here is derived from an EMBL/GenBank/DDBJ whole genome shotgun (WGS) entry which is preliminary data.</text>
</comment>
<dbReference type="OrthoDB" id="3241567at2759"/>
<keyword evidence="3" id="KW-1185">Reference proteome</keyword>
<dbReference type="Proteomes" id="UP000823399">
    <property type="component" value="Unassembled WGS sequence"/>
</dbReference>
<dbReference type="GeneID" id="64700384"/>
<name>A0A9P7F1D7_9AGAM</name>
<organism evidence="2 3">
    <name type="scientific">Suillus discolor</name>
    <dbReference type="NCBI Taxonomy" id="1912936"/>
    <lineage>
        <taxon>Eukaryota</taxon>
        <taxon>Fungi</taxon>
        <taxon>Dikarya</taxon>
        <taxon>Basidiomycota</taxon>
        <taxon>Agaricomycotina</taxon>
        <taxon>Agaricomycetes</taxon>
        <taxon>Agaricomycetidae</taxon>
        <taxon>Boletales</taxon>
        <taxon>Suillineae</taxon>
        <taxon>Suillaceae</taxon>
        <taxon>Suillus</taxon>
    </lineage>
</organism>
<proteinExistence type="predicted"/>
<dbReference type="InterPro" id="IPR046522">
    <property type="entry name" value="DUF6699"/>
</dbReference>
<evidence type="ECO:0000313" key="3">
    <source>
        <dbReference type="Proteomes" id="UP000823399"/>
    </source>
</evidence>
<sequence>MGLTPVPALKVLNSTKASPVDISAFNNLNSSIMHCDNTFDNCSSRSGGLCGWLRNSSFCRTRQRSRSVSHDIHTTPGSVPPWRNGFLPRYPYRVPAWADASRVIMPALPARQPDHNVWSYPAGNLTWSPHMNGLSYLPATVQWTPATLFAVPWPQIVDERPKIVPCLATNPFQPDMPMLQWDIRQNPITARLTTGAHISMDLAQALSSEVTDIPVGIIDIAIPACPTAHMWDPIRVQRTSAIKVQDVLDAIYNWLQTPLTLTEMEYIGCVYPDGGDAIVRALQERASASPTLHGWEQRQGPRRIDCLGEVRRWMGLSYAPTGQGMQLFLNLQTVHRF</sequence>
<dbReference type="EMBL" id="JABBWM010000049">
    <property type="protein sequence ID" value="KAG2101847.1"/>
    <property type="molecule type" value="Genomic_DNA"/>
</dbReference>
<dbReference type="RefSeq" id="XP_041290012.1">
    <property type="nucleotide sequence ID" value="XM_041438125.1"/>
</dbReference>
<evidence type="ECO:0000313" key="2">
    <source>
        <dbReference type="EMBL" id="KAG2101847.1"/>
    </source>
</evidence>
<dbReference type="AlphaFoldDB" id="A0A9P7F1D7"/>
<accession>A0A9P7F1D7</accession>
<feature type="domain" description="DUF6699" evidence="1">
    <location>
        <begin position="179"/>
        <end position="319"/>
    </location>
</feature>
<gene>
    <name evidence="2" type="ORF">F5147DRAFT_708283</name>
</gene>
<reference evidence="2" key="1">
    <citation type="journal article" date="2020" name="New Phytol.">
        <title>Comparative genomics reveals dynamic genome evolution in host specialist ectomycorrhizal fungi.</title>
        <authorList>
            <person name="Lofgren L.A."/>
            <person name="Nguyen N.H."/>
            <person name="Vilgalys R."/>
            <person name="Ruytinx J."/>
            <person name="Liao H.L."/>
            <person name="Branco S."/>
            <person name="Kuo A."/>
            <person name="LaButti K."/>
            <person name="Lipzen A."/>
            <person name="Andreopoulos W."/>
            <person name="Pangilinan J."/>
            <person name="Riley R."/>
            <person name="Hundley H."/>
            <person name="Na H."/>
            <person name="Barry K."/>
            <person name="Grigoriev I.V."/>
            <person name="Stajich J.E."/>
            <person name="Kennedy P.G."/>
        </authorList>
    </citation>
    <scope>NUCLEOTIDE SEQUENCE</scope>
    <source>
        <strain evidence="2">FC423</strain>
    </source>
</reference>